<dbReference type="EMBL" id="DTQM01000256">
    <property type="protein sequence ID" value="HGC44205.1"/>
    <property type="molecule type" value="Genomic_DNA"/>
</dbReference>
<dbReference type="PANTHER" id="PTHR11365:SF23">
    <property type="entry name" value="HYPOTHETICAL 5-OXOPROLINASE (EUROFUNG)-RELATED"/>
    <property type="match status" value="1"/>
</dbReference>
<feature type="domain" description="Hydantoinase A/oxoprolinase" evidence="1">
    <location>
        <begin position="204"/>
        <end position="500"/>
    </location>
</feature>
<protein>
    <submittedName>
        <fullName evidence="4">Hydantoinase/oxoprolinase family protein</fullName>
    </submittedName>
</protein>
<accession>A0A8J4HFH7</accession>
<dbReference type="Pfam" id="PF05378">
    <property type="entry name" value="Hydant_A_N"/>
    <property type="match status" value="1"/>
</dbReference>
<dbReference type="Pfam" id="PF01968">
    <property type="entry name" value="Hydantoinase_A"/>
    <property type="match status" value="1"/>
</dbReference>
<dbReference type="GO" id="GO:0005829">
    <property type="term" value="C:cytosol"/>
    <property type="evidence" value="ECO:0007669"/>
    <property type="project" value="TreeGrafter"/>
</dbReference>
<reference evidence="4" key="1">
    <citation type="journal article" date="2020" name="mSystems">
        <title>Genome- and Community-Level Interaction Insights into Carbon Utilization and Element Cycling Functions of Hydrothermarchaeota in Hydrothermal Sediment.</title>
        <authorList>
            <person name="Zhou Z."/>
            <person name="Liu Y."/>
            <person name="Xu W."/>
            <person name="Pan J."/>
            <person name="Luo Z.H."/>
            <person name="Li M."/>
        </authorList>
    </citation>
    <scope>NUCLEOTIDE SEQUENCE</scope>
    <source>
        <strain evidence="4">SpSt-997</strain>
    </source>
</reference>
<proteinExistence type="predicted"/>
<evidence type="ECO:0000313" key="4">
    <source>
        <dbReference type="EMBL" id="HGC44205.1"/>
    </source>
</evidence>
<dbReference type="InterPro" id="IPR049517">
    <property type="entry name" value="ACX-like_C"/>
</dbReference>
<dbReference type="Pfam" id="PF19278">
    <property type="entry name" value="Hydant_A_C"/>
    <property type="match status" value="1"/>
</dbReference>
<dbReference type="SUPFAM" id="SSF53067">
    <property type="entry name" value="Actin-like ATPase domain"/>
    <property type="match status" value="1"/>
</dbReference>
<sequence>MPPAPARLAIDIGGTFTDFALERGEKRWTAKVLTTPEAPARGVLEGVAAILAIAGLAPGDLALVIHGTTLATNAIIERKGARTALITTAGFRDVLALRNESRYDQYDLNLALPEPLVPRDLRFTVPERLDNEGHVLRPLDHDAVRALIPALRGAGVESVAIGFLHGFVNPAHEEAARAILAASWPELPVSLAAEVAPEMREWERFSTAVANAYIQPLMARYLRRLAAGLAEIGVAAPLLLMLSGGGLTTVETACRFPVRLVESGPAGGAIFAAHIARAEHCPAVLSFDMGGTTAKICLIDGFLPQTTRGFEVARIGRFRKGSGLPLRIPVIEMVEIGAGGGSLAGVDALGRITIGPESAGADPGPACYGRGGVLPAVTDANLLLGRYDPERFAGGRLKLDPARAARALAETVGAPLGINDPTLAALGVVEMVDETMANAALVHAVESGKGFAGRVLIAFGGGGPVHAYRIAEKLGIARVLIPPGAGVGSAIGFLRAPIAYEVVRSLYQRLARFDAAAVNALLAAMAAEARGVVAAGAPGAATHEERLAFMRYVGQGHEIVVPLPPGELGAAEVAGLRVAFDAEYTRFYTRPVPGSDIEVLSFAVRIATSVPPPGPVAAAPASWHARAARGQSVRDMAHGEKVEWSVFARAALGPGARLEGPAIIVEDETSTLIGPDWQARLLASGAIELWRGGELRRGENS</sequence>
<dbReference type="InterPro" id="IPR008040">
    <property type="entry name" value="Hydant_A_N"/>
</dbReference>
<dbReference type="PANTHER" id="PTHR11365">
    <property type="entry name" value="5-OXOPROLINASE RELATED"/>
    <property type="match status" value="1"/>
</dbReference>
<evidence type="ECO:0000259" key="2">
    <source>
        <dbReference type="Pfam" id="PF05378"/>
    </source>
</evidence>
<dbReference type="AlphaFoldDB" id="A0A8J4HFH7"/>
<feature type="domain" description="Acetophenone carboxylase-like C-terminal" evidence="3">
    <location>
        <begin position="547"/>
        <end position="680"/>
    </location>
</feature>
<evidence type="ECO:0000259" key="3">
    <source>
        <dbReference type="Pfam" id="PF19278"/>
    </source>
</evidence>
<dbReference type="InterPro" id="IPR043129">
    <property type="entry name" value="ATPase_NBD"/>
</dbReference>
<evidence type="ECO:0000259" key="1">
    <source>
        <dbReference type="Pfam" id="PF01968"/>
    </source>
</evidence>
<dbReference type="InterPro" id="IPR045079">
    <property type="entry name" value="Oxoprolinase-like"/>
</dbReference>
<feature type="domain" description="Hydantoinase/oxoprolinase N-terminal" evidence="2">
    <location>
        <begin position="7"/>
        <end position="180"/>
    </location>
</feature>
<comment type="caution">
    <text evidence="4">The sequence shown here is derived from an EMBL/GenBank/DDBJ whole genome shotgun (WGS) entry which is preliminary data.</text>
</comment>
<gene>
    <name evidence="4" type="ORF">ENY07_13450</name>
</gene>
<name>A0A8J4HFH7_9PROT</name>
<dbReference type="GO" id="GO:0017168">
    <property type="term" value="F:5-oxoprolinase (ATP-hydrolyzing) activity"/>
    <property type="evidence" value="ECO:0007669"/>
    <property type="project" value="TreeGrafter"/>
</dbReference>
<dbReference type="InterPro" id="IPR002821">
    <property type="entry name" value="Hydantoinase_A"/>
</dbReference>
<dbReference type="GO" id="GO:0006749">
    <property type="term" value="P:glutathione metabolic process"/>
    <property type="evidence" value="ECO:0007669"/>
    <property type="project" value="TreeGrafter"/>
</dbReference>
<organism evidence="4">
    <name type="scientific">Acidicaldus sp</name>
    <dbReference type="NCBI Taxonomy" id="1872105"/>
    <lineage>
        <taxon>Bacteria</taxon>
        <taxon>Pseudomonadati</taxon>
        <taxon>Pseudomonadota</taxon>
        <taxon>Alphaproteobacteria</taxon>
        <taxon>Acetobacterales</taxon>
        <taxon>Acetobacteraceae</taxon>
        <taxon>Acidicaldus</taxon>
    </lineage>
</organism>